<proteinExistence type="predicted"/>
<dbReference type="SUPFAM" id="SSF142906">
    <property type="entry name" value="YjbR-like"/>
    <property type="match status" value="1"/>
</dbReference>
<evidence type="ECO:0000313" key="2">
    <source>
        <dbReference type="EMBL" id="MFC5863075.1"/>
    </source>
</evidence>
<keyword evidence="3" id="KW-1185">Reference proteome</keyword>
<gene>
    <name evidence="2" type="ORF">ACFPT7_12285</name>
</gene>
<feature type="region of interest" description="Disordered" evidence="1">
    <location>
        <begin position="102"/>
        <end position="125"/>
    </location>
</feature>
<sequence>MTAQEFRELALNLKGAEERSHMNHPDFRAHGRIFATMGYPDESFAMVKLRPDDQKHFVETHPQMFRPVKGAWGLQGSTNVMLAQAKSEIVAQALDLAWQESANAPAKKAAKERSTGTKSIGRTLK</sequence>
<reference evidence="3" key="1">
    <citation type="journal article" date="2019" name="Int. J. Syst. Evol. Microbiol.">
        <title>The Global Catalogue of Microorganisms (GCM) 10K type strain sequencing project: providing services to taxonomists for standard genome sequencing and annotation.</title>
        <authorList>
            <consortium name="The Broad Institute Genomics Platform"/>
            <consortium name="The Broad Institute Genome Sequencing Center for Infectious Disease"/>
            <person name="Wu L."/>
            <person name="Ma J."/>
        </authorList>
    </citation>
    <scope>NUCLEOTIDE SEQUENCE [LARGE SCALE GENOMIC DNA]</scope>
    <source>
        <strain evidence="3">JCM 4087</strain>
    </source>
</reference>
<dbReference type="GO" id="GO:0003677">
    <property type="term" value="F:DNA binding"/>
    <property type="evidence" value="ECO:0007669"/>
    <property type="project" value="UniProtKB-KW"/>
</dbReference>
<evidence type="ECO:0000256" key="1">
    <source>
        <dbReference type="SAM" id="MobiDB-lite"/>
    </source>
</evidence>
<comment type="caution">
    <text evidence="2">The sequence shown here is derived from an EMBL/GenBank/DDBJ whole genome shotgun (WGS) entry which is preliminary data.</text>
</comment>
<name>A0ABW1EG22_9BACT</name>
<dbReference type="RefSeq" id="WP_263339436.1">
    <property type="nucleotide sequence ID" value="NZ_JAGSYH010000005.1"/>
</dbReference>
<keyword evidence="2" id="KW-0238">DNA-binding</keyword>
<dbReference type="Pfam" id="PF04237">
    <property type="entry name" value="YjbR"/>
    <property type="match status" value="1"/>
</dbReference>
<evidence type="ECO:0000313" key="3">
    <source>
        <dbReference type="Proteomes" id="UP001596091"/>
    </source>
</evidence>
<dbReference type="Gene3D" id="3.90.1150.30">
    <property type="match status" value="1"/>
</dbReference>
<dbReference type="EMBL" id="JBHSPH010000003">
    <property type="protein sequence ID" value="MFC5863075.1"/>
    <property type="molecule type" value="Genomic_DNA"/>
</dbReference>
<dbReference type="Proteomes" id="UP001596091">
    <property type="component" value="Unassembled WGS sequence"/>
</dbReference>
<dbReference type="InterPro" id="IPR038056">
    <property type="entry name" value="YjbR-like_sf"/>
</dbReference>
<organism evidence="2 3">
    <name type="scientific">Acidicapsa dinghuensis</name>
    <dbReference type="NCBI Taxonomy" id="2218256"/>
    <lineage>
        <taxon>Bacteria</taxon>
        <taxon>Pseudomonadati</taxon>
        <taxon>Acidobacteriota</taxon>
        <taxon>Terriglobia</taxon>
        <taxon>Terriglobales</taxon>
        <taxon>Acidobacteriaceae</taxon>
        <taxon>Acidicapsa</taxon>
    </lineage>
</organism>
<accession>A0ABW1EG22</accession>
<feature type="compositionally biased region" description="Polar residues" evidence="1">
    <location>
        <begin position="116"/>
        <end position="125"/>
    </location>
</feature>
<dbReference type="InterPro" id="IPR058532">
    <property type="entry name" value="YjbR/MT2646/Rv2570-like"/>
</dbReference>
<protein>
    <submittedName>
        <fullName evidence="2">MmcQ/YjbR family DNA-binding protein</fullName>
    </submittedName>
</protein>